<dbReference type="PANTHER" id="PTHR43798:SF33">
    <property type="entry name" value="HYDROLASE, PUTATIVE (AFU_ORTHOLOGUE AFUA_2G14860)-RELATED"/>
    <property type="match status" value="1"/>
</dbReference>
<keyword evidence="2" id="KW-0378">Hydrolase</keyword>
<dbReference type="STRING" id="28042.GU90_18495"/>
<dbReference type="Proteomes" id="UP000031419">
    <property type="component" value="Unassembled WGS sequence"/>
</dbReference>
<organism evidence="2 3">
    <name type="scientific">Saccharopolyspora rectivirgula</name>
    <dbReference type="NCBI Taxonomy" id="28042"/>
    <lineage>
        <taxon>Bacteria</taxon>
        <taxon>Bacillati</taxon>
        <taxon>Actinomycetota</taxon>
        <taxon>Actinomycetes</taxon>
        <taxon>Pseudonocardiales</taxon>
        <taxon>Pseudonocardiaceae</taxon>
        <taxon>Saccharopolyspora</taxon>
    </lineage>
</organism>
<dbReference type="RefSeq" id="WP_029722605.1">
    <property type="nucleotide sequence ID" value="NZ_JAJUIW010000001.1"/>
</dbReference>
<protein>
    <submittedName>
        <fullName evidence="2">Alpha/beta hydrolase</fullName>
    </submittedName>
</protein>
<comment type="caution">
    <text evidence="2">The sequence shown here is derived from an EMBL/GenBank/DDBJ whole genome shotgun (WGS) entry which is preliminary data.</text>
</comment>
<proteinExistence type="predicted"/>
<dbReference type="Gene3D" id="3.40.50.1820">
    <property type="entry name" value="alpha/beta hydrolase"/>
    <property type="match status" value="1"/>
</dbReference>
<dbReference type="InterPro" id="IPR000639">
    <property type="entry name" value="Epox_hydrolase-like"/>
</dbReference>
<dbReference type="OrthoDB" id="4481859at2"/>
<dbReference type="InterPro" id="IPR000073">
    <property type="entry name" value="AB_hydrolase_1"/>
</dbReference>
<dbReference type="InterPro" id="IPR029058">
    <property type="entry name" value="AB_hydrolase_fold"/>
</dbReference>
<evidence type="ECO:0000259" key="1">
    <source>
        <dbReference type="Pfam" id="PF00561"/>
    </source>
</evidence>
<dbReference type="eggNOG" id="COG2267">
    <property type="taxonomic scope" value="Bacteria"/>
</dbReference>
<evidence type="ECO:0000313" key="3">
    <source>
        <dbReference type="Proteomes" id="UP000031419"/>
    </source>
</evidence>
<dbReference type="PRINTS" id="PR00111">
    <property type="entry name" value="ABHYDROLASE"/>
</dbReference>
<reference evidence="2 3" key="1">
    <citation type="submission" date="2014-06" db="EMBL/GenBank/DDBJ databases">
        <title>Saccharopolyspora rectivirgula DSM-43113 Genome sequencing.</title>
        <authorList>
            <person name="Barrera C."/>
            <person name="Millon L."/>
            <person name="Rognon B."/>
            <person name="Zaugg C."/>
            <person name="Monod M."/>
        </authorList>
    </citation>
    <scope>NUCLEOTIDE SEQUENCE [LARGE SCALE GENOMIC DNA]</scope>
    <source>
        <strain evidence="2 3">DSM 43113</strain>
    </source>
</reference>
<dbReference type="GO" id="GO:0016020">
    <property type="term" value="C:membrane"/>
    <property type="evidence" value="ECO:0007669"/>
    <property type="project" value="TreeGrafter"/>
</dbReference>
<dbReference type="EMBL" id="JNVU01000048">
    <property type="protein sequence ID" value="KEI43116.1"/>
    <property type="molecule type" value="Genomic_DNA"/>
</dbReference>
<gene>
    <name evidence="2" type="ORF">GU90_18495</name>
</gene>
<dbReference type="AlphaFoldDB" id="A0A073AUX0"/>
<dbReference type="InterPro" id="IPR050266">
    <property type="entry name" value="AB_hydrolase_sf"/>
</dbReference>
<accession>A0A073AUX0</accession>
<evidence type="ECO:0000313" key="2">
    <source>
        <dbReference type="EMBL" id="KEI43116.1"/>
    </source>
</evidence>
<feature type="domain" description="AB hydrolase-1" evidence="1">
    <location>
        <begin position="30"/>
        <end position="274"/>
    </location>
</feature>
<dbReference type="GO" id="GO:0016787">
    <property type="term" value="F:hydrolase activity"/>
    <property type="evidence" value="ECO:0007669"/>
    <property type="project" value="UniProtKB-KW"/>
</dbReference>
<dbReference type="PANTHER" id="PTHR43798">
    <property type="entry name" value="MONOACYLGLYCEROL LIPASE"/>
    <property type="match status" value="1"/>
</dbReference>
<keyword evidence="3" id="KW-1185">Reference proteome</keyword>
<name>A0A073AUX0_9PSEU</name>
<sequence length="289" mass="32000">MSAPPQGLVTDEIEFPAGKIRFYRAGTSGPAIVLLHGGGPDNALLSWRHAFPVLAADHQVFAPDLPGQGGSMPWRGRANQRTFEEVLRWLLDAWQLPAVTLVGMSMGGSIATGFTLRNPQRVNGLVLVNPTGVQARLPHHLLAYLTLRLRVFGPLAARLLRLHRFFARTAAERIFFAAPHQVPDLEDILQEMREEARARGSVFADWHHDAISRRSMRINHLPQLSQITCPTMVIHGDQDPIVPLSAAQQAAEAISGAQLRVVPGAGHWPHREKPTEFNALLREFVNSHR</sequence>
<dbReference type="Pfam" id="PF00561">
    <property type="entry name" value="Abhydrolase_1"/>
    <property type="match status" value="1"/>
</dbReference>
<dbReference type="SUPFAM" id="SSF53474">
    <property type="entry name" value="alpha/beta-Hydrolases"/>
    <property type="match status" value="1"/>
</dbReference>
<dbReference type="PRINTS" id="PR00412">
    <property type="entry name" value="EPOXHYDRLASE"/>
</dbReference>